<dbReference type="CDD" id="cd04179">
    <property type="entry name" value="DPM_DPG-synthase_like"/>
    <property type="match status" value="1"/>
</dbReference>
<comment type="caution">
    <text evidence="10">The sequence shown here is derived from an EMBL/GenBank/DDBJ whole genome shotgun (WGS) entry which is preliminary data.</text>
</comment>
<sequence>MPTDPLHERATDSPSQPVTGIEAGADEAPELSVVIPVHNEAANIRSLLDEVCAALRGRMRFEIVVVDDVSTDETPAILKAARRDMRELRALRHRQNAGQSMSVLSGVRSARAPVIVTLDGDGQNDPADIPALWQTLKSAPDGGRGLLLAGHRVHRRDSAIKRLSSKIANAVRSGLLGDATPDTGCGVKMLHRDLFLRLPAFDHMHRFLPALVLRMGGQVRSVPVNHRPRGGGASHYGTWGRLKAGIVDMIGVIWLKRRWRDCGGINHLY</sequence>
<keyword evidence="5" id="KW-0448">Lipopolysaccharide biosynthesis</keyword>
<keyword evidence="1" id="KW-1003">Cell membrane</keyword>
<dbReference type="RefSeq" id="WP_379720249.1">
    <property type="nucleotide sequence ID" value="NZ_JBHRYJ010000001.1"/>
</dbReference>
<dbReference type="InterPro" id="IPR001173">
    <property type="entry name" value="Glyco_trans_2-like"/>
</dbReference>
<evidence type="ECO:0000256" key="6">
    <source>
        <dbReference type="ARBA" id="ARBA00022989"/>
    </source>
</evidence>
<keyword evidence="4" id="KW-0812">Transmembrane</keyword>
<feature type="region of interest" description="Disordered" evidence="8">
    <location>
        <begin position="1"/>
        <end position="21"/>
    </location>
</feature>
<protein>
    <submittedName>
        <fullName evidence="10">Glycosyltransferase family 2 protein</fullName>
    </submittedName>
</protein>
<evidence type="ECO:0000259" key="9">
    <source>
        <dbReference type="Pfam" id="PF00535"/>
    </source>
</evidence>
<keyword evidence="2" id="KW-0328">Glycosyltransferase</keyword>
<evidence type="ECO:0000313" key="11">
    <source>
        <dbReference type="Proteomes" id="UP001595711"/>
    </source>
</evidence>
<dbReference type="EMBL" id="JBHRYJ010000001">
    <property type="protein sequence ID" value="MFC3674037.1"/>
    <property type="molecule type" value="Genomic_DNA"/>
</dbReference>
<evidence type="ECO:0000313" key="10">
    <source>
        <dbReference type="EMBL" id="MFC3674037.1"/>
    </source>
</evidence>
<evidence type="ECO:0000256" key="8">
    <source>
        <dbReference type="SAM" id="MobiDB-lite"/>
    </source>
</evidence>
<evidence type="ECO:0000256" key="7">
    <source>
        <dbReference type="ARBA" id="ARBA00023136"/>
    </source>
</evidence>
<dbReference type="PANTHER" id="PTHR48090:SF3">
    <property type="entry name" value="UNDECAPRENYL-PHOSPHATE 4-DEOXY-4-FORMAMIDO-L-ARABINOSE TRANSFERASE"/>
    <property type="match status" value="1"/>
</dbReference>
<evidence type="ECO:0000256" key="3">
    <source>
        <dbReference type="ARBA" id="ARBA00022679"/>
    </source>
</evidence>
<evidence type="ECO:0000256" key="1">
    <source>
        <dbReference type="ARBA" id="ARBA00022475"/>
    </source>
</evidence>
<proteinExistence type="predicted"/>
<keyword evidence="6" id="KW-1133">Transmembrane helix</keyword>
<evidence type="ECO:0000256" key="4">
    <source>
        <dbReference type="ARBA" id="ARBA00022692"/>
    </source>
</evidence>
<dbReference type="PANTHER" id="PTHR48090">
    <property type="entry name" value="UNDECAPRENYL-PHOSPHATE 4-DEOXY-4-FORMAMIDO-L-ARABINOSE TRANSFERASE-RELATED"/>
    <property type="match status" value="1"/>
</dbReference>
<gene>
    <name evidence="10" type="ORF">ACFOOQ_00680</name>
</gene>
<reference evidence="11" key="1">
    <citation type="journal article" date="2019" name="Int. J. Syst. Evol. Microbiol.">
        <title>The Global Catalogue of Microorganisms (GCM) 10K type strain sequencing project: providing services to taxonomists for standard genome sequencing and annotation.</title>
        <authorList>
            <consortium name="The Broad Institute Genomics Platform"/>
            <consortium name="The Broad Institute Genome Sequencing Center for Infectious Disease"/>
            <person name="Wu L."/>
            <person name="Ma J."/>
        </authorList>
    </citation>
    <scope>NUCLEOTIDE SEQUENCE [LARGE SCALE GENOMIC DNA]</scope>
    <source>
        <strain evidence="11">KCTC 42182</strain>
    </source>
</reference>
<evidence type="ECO:0000256" key="2">
    <source>
        <dbReference type="ARBA" id="ARBA00022676"/>
    </source>
</evidence>
<organism evidence="10 11">
    <name type="scientific">Ferrovibrio xuzhouensis</name>
    <dbReference type="NCBI Taxonomy" id="1576914"/>
    <lineage>
        <taxon>Bacteria</taxon>
        <taxon>Pseudomonadati</taxon>
        <taxon>Pseudomonadota</taxon>
        <taxon>Alphaproteobacteria</taxon>
        <taxon>Rhodospirillales</taxon>
        <taxon>Rhodospirillaceae</taxon>
        <taxon>Ferrovibrio</taxon>
    </lineage>
</organism>
<evidence type="ECO:0000256" key="5">
    <source>
        <dbReference type="ARBA" id="ARBA00022985"/>
    </source>
</evidence>
<keyword evidence="7" id="KW-0472">Membrane</keyword>
<dbReference type="Proteomes" id="UP001595711">
    <property type="component" value="Unassembled WGS sequence"/>
</dbReference>
<feature type="domain" description="Glycosyltransferase 2-like" evidence="9">
    <location>
        <begin position="32"/>
        <end position="195"/>
    </location>
</feature>
<dbReference type="SUPFAM" id="SSF53448">
    <property type="entry name" value="Nucleotide-diphospho-sugar transferases"/>
    <property type="match status" value="1"/>
</dbReference>
<dbReference type="InterPro" id="IPR029044">
    <property type="entry name" value="Nucleotide-diphossugar_trans"/>
</dbReference>
<accession>A0ABV7VB14</accession>
<keyword evidence="3" id="KW-0808">Transferase</keyword>
<dbReference type="Pfam" id="PF00535">
    <property type="entry name" value="Glycos_transf_2"/>
    <property type="match status" value="1"/>
</dbReference>
<feature type="compositionally biased region" description="Basic and acidic residues" evidence="8">
    <location>
        <begin position="1"/>
        <end position="11"/>
    </location>
</feature>
<keyword evidence="11" id="KW-1185">Reference proteome</keyword>
<name>A0ABV7VB14_9PROT</name>
<dbReference type="Gene3D" id="3.90.550.10">
    <property type="entry name" value="Spore Coat Polysaccharide Biosynthesis Protein SpsA, Chain A"/>
    <property type="match status" value="1"/>
</dbReference>
<dbReference type="InterPro" id="IPR050256">
    <property type="entry name" value="Glycosyltransferase_2"/>
</dbReference>